<evidence type="ECO:0000256" key="5">
    <source>
        <dbReference type="ARBA" id="ARBA00022448"/>
    </source>
</evidence>
<keyword evidence="16" id="KW-0539">Nucleus</keyword>
<evidence type="ECO:0000256" key="9">
    <source>
        <dbReference type="ARBA" id="ARBA00022701"/>
    </source>
</evidence>
<keyword evidence="6" id="KW-0158">Chromosome</keyword>
<keyword evidence="11" id="KW-0995">Kinetochore</keyword>
<dbReference type="GO" id="GO:0051301">
    <property type="term" value="P:cell division"/>
    <property type="evidence" value="ECO:0007669"/>
    <property type="project" value="UniProtKB-KW"/>
</dbReference>
<dbReference type="InterPro" id="IPR005334">
    <property type="entry name" value="Tctex-1-like"/>
</dbReference>
<dbReference type="GO" id="GO:0005634">
    <property type="term" value="C:nucleus"/>
    <property type="evidence" value="ECO:0007669"/>
    <property type="project" value="UniProtKB-SubCell"/>
</dbReference>
<keyword evidence="14" id="KW-0505">Motor protein</keyword>
<evidence type="ECO:0000256" key="16">
    <source>
        <dbReference type="ARBA" id="ARBA00023242"/>
    </source>
</evidence>
<dbReference type="GO" id="GO:0005868">
    <property type="term" value="C:cytoplasmic dynein complex"/>
    <property type="evidence" value="ECO:0007669"/>
    <property type="project" value="TreeGrafter"/>
</dbReference>
<keyword evidence="18" id="KW-0137">Centromere</keyword>
<evidence type="ECO:0000256" key="10">
    <source>
        <dbReference type="ARBA" id="ARBA00022776"/>
    </source>
</evidence>
<evidence type="ECO:0000256" key="6">
    <source>
        <dbReference type="ARBA" id="ARBA00022454"/>
    </source>
</evidence>
<dbReference type="GO" id="GO:0000776">
    <property type="term" value="C:kinetochore"/>
    <property type="evidence" value="ECO:0007669"/>
    <property type="project" value="UniProtKB-KW"/>
</dbReference>
<comment type="subunit">
    <text evidence="21">Homodimer. The cytoplasmic dynein 1 complex consists of two catalytic heavy chains (HCs) and a number of non-catalytic subunits presented by intermediate chains (ICs), light intermediate chains (LICs) and light chains (LCs); the composition seems to vary in respect to the IC, LIC and LC composition. The heavy chain homodimer serves as a scaffold for the probable homodimeric assembly of the respective non-catalytic subunits. The ICs and LICs bind directly to the HC dimer and the LCs assemble on the IC dimer. DYNLT1 and DYNLT3 compete for association with dynein IC (DYNC1I1 or DYNC1I2). Self-associates. Interacts with DYNC1I1 and DYNC1I2. Interacts with BUB3. Interacts with SATB1 in nucleus to form complex with matrix attachment regions (MARs) of DNA.</text>
</comment>
<reference evidence="22" key="2">
    <citation type="submission" date="2025-08" db="UniProtKB">
        <authorList>
            <consortium name="Ensembl"/>
        </authorList>
    </citation>
    <scope>IDENTIFICATION</scope>
</reference>
<evidence type="ECO:0000313" key="23">
    <source>
        <dbReference type="Proteomes" id="UP000005207"/>
    </source>
</evidence>
<dbReference type="Proteomes" id="UP000005207">
    <property type="component" value="Linkage group LG23"/>
</dbReference>
<evidence type="ECO:0000256" key="1">
    <source>
        <dbReference type="ARBA" id="ARBA00004123"/>
    </source>
</evidence>
<evidence type="ECO:0000256" key="2">
    <source>
        <dbReference type="ARBA" id="ARBA00004245"/>
    </source>
</evidence>
<gene>
    <name evidence="22" type="primary">DYNLT3</name>
    <name evidence="22" type="synonym">LOC100705970</name>
</gene>
<dbReference type="Pfam" id="PF03645">
    <property type="entry name" value="Tctex-1"/>
    <property type="match status" value="1"/>
</dbReference>
<dbReference type="GO" id="GO:0007018">
    <property type="term" value="P:microtubule-based movement"/>
    <property type="evidence" value="ECO:0007669"/>
    <property type="project" value="TreeGrafter"/>
</dbReference>
<evidence type="ECO:0000256" key="3">
    <source>
        <dbReference type="ARBA" id="ARBA00004629"/>
    </source>
</evidence>
<evidence type="ECO:0000256" key="17">
    <source>
        <dbReference type="ARBA" id="ARBA00023306"/>
    </source>
</evidence>
<sequence length="127" mass="14405">MTGGMEEFHNGSEGSFNAEEADTIVKECIENVVGGGDYSQSQVNKWTASIVERCLTQLVKQGKPYKYIGVYLLLLELIFSRSYVFLPVNYHLKTRKFQGAQPILNLHSHQSQISSKNRGESWIHLKI</sequence>
<dbReference type="Ensembl" id="ENSONIT00000084891.1">
    <property type="protein sequence ID" value="ENSONIP00000069999.1"/>
    <property type="gene ID" value="ENSONIG00000032702.1"/>
</dbReference>
<evidence type="ECO:0000256" key="12">
    <source>
        <dbReference type="ARBA" id="ARBA00023017"/>
    </source>
</evidence>
<dbReference type="GO" id="GO:0005737">
    <property type="term" value="C:cytoplasm"/>
    <property type="evidence" value="ECO:0007669"/>
    <property type="project" value="TreeGrafter"/>
</dbReference>
<dbReference type="GeneTree" id="ENSGT00940000155009"/>
<reference evidence="22" key="3">
    <citation type="submission" date="2025-09" db="UniProtKB">
        <authorList>
            <consortium name="Ensembl"/>
        </authorList>
    </citation>
    <scope>IDENTIFICATION</scope>
</reference>
<evidence type="ECO:0000256" key="19">
    <source>
        <dbReference type="ARBA" id="ARBA00037393"/>
    </source>
</evidence>
<evidence type="ECO:0000256" key="4">
    <source>
        <dbReference type="ARBA" id="ARBA00005361"/>
    </source>
</evidence>
<keyword evidence="10" id="KW-0498">Mitosis</keyword>
<evidence type="ECO:0000313" key="22">
    <source>
        <dbReference type="Ensembl" id="ENSONIP00000069999.1"/>
    </source>
</evidence>
<dbReference type="GO" id="GO:0005874">
    <property type="term" value="C:microtubule"/>
    <property type="evidence" value="ECO:0007669"/>
    <property type="project" value="UniProtKB-KW"/>
</dbReference>
<evidence type="ECO:0000256" key="20">
    <source>
        <dbReference type="ARBA" id="ARBA00039901"/>
    </source>
</evidence>
<name>A0A669EER4_ORENI</name>
<keyword evidence="17" id="KW-0131">Cell cycle</keyword>
<evidence type="ECO:0000256" key="18">
    <source>
        <dbReference type="ARBA" id="ARBA00023328"/>
    </source>
</evidence>
<dbReference type="PANTHER" id="PTHR21255">
    <property type="entry name" value="T-COMPLEX-ASSOCIATED-TESTIS-EXPRESSED 1/ DYNEIN LIGHT CHAIN"/>
    <property type="match status" value="1"/>
</dbReference>
<evidence type="ECO:0000256" key="13">
    <source>
        <dbReference type="ARBA" id="ARBA00023074"/>
    </source>
</evidence>
<evidence type="ECO:0000256" key="8">
    <source>
        <dbReference type="ARBA" id="ARBA00022618"/>
    </source>
</evidence>
<keyword evidence="15" id="KW-0206">Cytoskeleton</keyword>
<evidence type="ECO:0000256" key="7">
    <source>
        <dbReference type="ARBA" id="ARBA00022490"/>
    </source>
</evidence>
<keyword evidence="5" id="KW-0813">Transport</keyword>
<dbReference type="InParanoid" id="A0A669EER4"/>
<proteinExistence type="inferred from homology"/>
<dbReference type="GO" id="GO:0045505">
    <property type="term" value="F:dynein intermediate chain binding"/>
    <property type="evidence" value="ECO:0007669"/>
    <property type="project" value="TreeGrafter"/>
</dbReference>
<protein>
    <recommendedName>
        <fullName evidence="20">Dynein light chain Tctex-type 3</fullName>
    </recommendedName>
</protein>
<evidence type="ECO:0000256" key="11">
    <source>
        <dbReference type="ARBA" id="ARBA00022838"/>
    </source>
</evidence>
<dbReference type="Gene3D" id="3.30.1140.40">
    <property type="entry name" value="Tctex-1"/>
    <property type="match status" value="1"/>
</dbReference>
<dbReference type="AlphaFoldDB" id="A0A669EER4"/>
<organism evidence="22 23">
    <name type="scientific">Oreochromis niloticus</name>
    <name type="common">Nile tilapia</name>
    <name type="synonym">Tilapia nilotica</name>
    <dbReference type="NCBI Taxonomy" id="8128"/>
    <lineage>
        <taxon>Eukaryota</taxon>
        <taxon>Metazoa</taxon>
        <taxon>Chordata</taxon>
        <taxon>Craniata</taxon>
        <taxon>Vertebrata</taxon>
        <taxon>Euteleostomi</taxon>
        <taxon>Actinopterygii</taxon>
        <taxon>Neopterygii</taxon>
        <taxon>Teleostei</taxon>
        <taxon>Neoteleostei</taxon>
        <taxon>Acanthomorphata</taxon>
        <taxon>Ovalentaria</taxon>
        <taxon>Cichlomorphae</taxon>
        <taxon>Cichliformes</taxon>
        <taxon>Cichlidae</taxon>
        <taxon>African cichlids</taxon>
        <taxon>Pseudocrenilabrinae</taxon>
        <taxon>Oreochromini</taxon>
        <taxon>Oreochromis</taxon>
    </lineage>
</organism>
<comment type="similarity">
    <text evidence="4">Belongs to the dynein light chain Tctex-type family.</text>
</comment>
<evidence type="ECO:0000256" key="15">
    <source>
        <dbReference type="ARBA" id="ARBA00023212"/>
    </source>
</evidence>
<evidence type="ECO:0000256" key="14">
    <source>
        <dbReference type="ARBA" id="ARBA00023175"/>
    </source>
</evidence>
<accession>A0A669EER4</accession>
<keyword evidence="12" id="KW-0243">Dynein</keyword>
<keyword evidence="8" id="KW-0132">Cell division</keyword>
<keyword evidence="23" id="KW-1185">Reference proteome</keyword>
<comment type="subcellular location">
    <subcellularLocation>
        <location evidence="3">Chromosome</location>
        <location evidence="3">Centromere</location>
        <location evidence="3">Kinetochore</location>
    </subcellularLocation>
    <subcellularLocation>
        <location evidence="2">Cytoplasm</location>
        <location evidence="2">Cytoskeleton</location>
    </subcellularLocation>
    <subcellularLocation>
        <location evidence="1">Nucleus</location>
    </subcellularLocation>
</comment>
<keyword evidence="7" id="KW-0963">Cytoplasm</keyword>
<keyword evidence="9" id="KW-0493">Microtubule</keyword>
<reference evidence="23" key="1">
    <citation type="submission" date="2012-01" db="EMBL/GenBank/DDBJ databases">
        <title>The Genome Sequence of Oreochromis niloticus (Nile Tilapia).</title>
        <authorList>
            <consortium name="Broad Institute Genome Assembly Team"/>
            <consortium name="Broad Institute Sequencing Platform"/>
            <person name="Di Palma F."/>
            <person name="Johnson J."/>
            <person name="Lander E.S."/>
            <person name="Lindblad-Toh K."/>
        </authorList>
    </citation>
    <scope>NUCLEOTIDE SEQUENCE [LARGE SCALE GENOMIC DNA]</scope>
</reference>
<comment type="function">
    <text evidence="19">Acts as one of several non-catalytic accessory components of the cytoplasmic dynein 1 complex that are thought to be involved in linking dynein to cargos and to adapter proteins that regulate dynein function. Cytoplasmic dynein 1 acts as a motor for the intracellular retrograde motility of vesicles and organelles along microtubules. Probably binds BUB3 as part of transport cargo. Required for the efficient progression through mitosis.</text>
</comment>
<evidence type="ECO:0000256" key="21">
    <source>
        <dbReference type="ARBA" id="ARBA00046439"/>
    </source>
</evidence>
<dbReference type="InterPro" id="IPR038586">
    <property type="entry name" value="Tctex-1-like_sf"/>
</dbReference>
<dbReference type="PANTHER" id="PTHR21255:SF20">
    <property type="entry name" value="DYNEIN LIGHT CHAIN TCTEX-TYPE 3"/>
    <property type="match status" value="1"/>
</dbReference>
<keyword evidence="13" id="KW-0944">Nitration</keyword>